<dbReference type="InterPro" id="IPR014729">
    <property type="entry name" value="Rossmann-like_a/b/a_fold"/>
</dbReference>
<comment type="caution">
    <text evidence="2">The sequence shown here is derived from an EMBL/GenBank/DDBJ whole genome shotgun (WGS) entry which is preliminary data.</text>
</comment>
<dbReference type="CDD" id="cd06259">
    <property type="entry name" value="YdcF-like"/>
    <property type="match status" value="1"/>
</dbReference>
<dbReference type="Pfam" id="PF02698">
    <property type="entry name" value="DUF218"/>
    <property type="match status" value="1"/>
</dbReference>
<dbReference type="InterPro" id="IPR051599">
    <property type="entry name" value="Cell_Envelope_Assoc"/>
</dbReference>
<organism evidence="2 3">
    <name type="scientific">Kribbella kalugense</name>
    <dbReference type="NCBI Taxonomy" id="2512221"/>
    <lineage>
        <taxon>Bacteria</taxon>
        <taxon>Bacillati</taxon>
        <taxon>Actinomycetota</taxon>
        <taxon>Actinomycetes</taxon>
        <taxon>Propionibacteriales</taxon>
        <taxon>Kribbellaceae</taxon>
        <taxon>Kribbella</taxon>
    </lineage>
</organism>
<name>A0A4R8A0T9_9ACTN</name>
<accession>A0A4R8A0T9</accession>
<dbReference type="InterPro" id="IPR003848">
    <property type="entry name" value="DUF218"/>
</dbReference>
<dbReference type="AlphaFoldDB" id="A0A4R8A0T9"/>
<gene>
    <name evidence="2" type="ORF">EV650_2967</name>
</gene>
<dbReference type="Gene3D" id="1.10.3620.10">
    <property type="entry name" value="YdcF like domain"/>
    <property type="match status" value="1"/>
</dbReference>
<dbReference type="GO" id="GO:0005886">
    <property type="term" value="C:plasma membrane"/>
    <property type="evidence" value="ECO:0007669"/>
    <property type="project" value="TreeGrafter"/>
</dbReference>
<feature type="domain" description="DUF218" evidence="1">
    <location>
        <begin position="23"/>
        <end position="158"/>
    </location>
</feature>
<dbReference type="EMBL" id="SODF01000001">
    <property type="protein sequence ID" value="TDW24103.1"/>
    <property type="molecule type" value="Genomic_DNA"/>
</dbReference>
<dbReference type="RefSeq" id="WP_134119291.1">
    <property type="nucleotide sequence ID" value="NZ_SODF01000001.1"/>
</dbReference>
<dbReference type="Proteomes" id="UP000295447">
    <property type="component" value="Unassembled WGS sequence"/>
</dbReference>
<protein>
    <submittedName>
        <fullName evidence="2">Uncharacterized SAM-binding protein YcdF (DUF218 family)</fullName>
    </submittedName>
</protein>
<evidence type="ECO:0000313" key="2">
    <source>
        <dbReference type="EMBL" id="TDW24103.1"/>
    </source>
</evidence>
<dbReference type="Gene3D" id="3.40.50.620">
    <property type="entry name" value="HUPs"/>
    <property type="match status" value="1"/>
</dbReference>
<dbReference type="PANTHER" id="PTHR30336:SF20">
    <property type="entry name" value="DUF218 DOMAIN-CONTAINING PROTEIN"/>
    <property type="match status" value="1"/>
</dbReference>
<evidence type="ECO:0000313" key="3">
    <source>
        <dbReference type="Proteomes" id="UP000295447"/>
    </source>
</evidence>
<dbReference type="PANTHER" id="PTHR30336">
    <property type="entry name" value="INNER MEMBRANE PROTEIN, PROBABLE PERMEASE"/>
    <property type="match status" value="1"/>
</dbReference>
<keyword evidence="3" id="KW-1185">Reference proteome</keyword>
<dbReference type="OrthoDB" id="2216870at2"/>
<evidence type="ECO:0000259" key="1">
    <source>
        <dbReference type="Pfam" id="PF02698"/>
    </source>
</evidence>
<sequence length="228" mass="25330">MDEDLIAAYLARRDPVERPVDRIVLMGSAVVESIGVAAEAYRAYNKPLIVSGGIGHSTHYLEDAVRRRGLDVQLGRPESHVFRDLLIEAGVPQHDIVVEDQSTNCGENAEFTRRLIDSPQALLLIQDPTMQRRTHACFERSFSTLPGTTLISHAPVIPWISPDHVSAGPEAPEIWSRERFRSLLLGEIHRLSPDVYGPRGRNFIDHVEVPAEIVASYNRLVAAGSVTR</sequence>
<reference evidence="2 3" key="1">
    <citation type="submission" date="2019-03" db="EMBL/GenBank/DDBJ databases">
        <title>Genomic Encyclopedia of Type Strains, Phase III (KMG-III): the genomes of soil and plant-associated and newly described type strains.</title>
        <authorList>
            <person name="Whitman W."/>
        </authorList>
    </citation>
    <scope>NUCLEOTIDE SEQUENCE [LARGE SCALE GENOMIC DNA]</scope>
    <source>
        <strain evidence="2 3">VKM Ac-2570</strain>
    </source>
</reference>
<proteinExistence type="predicted"/>